<keyword evidence="1" id="KW-0812">Transmembrane</keyword>
<reference evidence="3" key="1">
    <citation type="submission" date="2017-03" db="EMBL/GenBank/DDBJ databases">
        <authorList>
            <person name="Rodrigo-Torres L."/>
            <person name="Arahal R.D."/>
            <person name="Lucena T."/>
        </authorList>
    </citation>
    <scope>NUCLEOTIDE SEQUENCE [LARGE SCALE GENOMIC DNA]</scope>
    <source>
        <strain evidence="3">CECT 8370</strain>
    </source>
</reference>
<keyword evidence="1" id="KW-0472">Membrane</keyword>
<keyword evidence="1" id="KW-1133">Transmembrane helix</keyword>
<gene>
    <name evidence="2" type="ORF">ROG8370_01371</name>
</gene>
<dbReference type="AlphaFoldDB" id="A0A1X6YWH9"/>
<name>A0A1X6YWH9_9RHOB</name>
<evidence type="ECO:0000256" key="1">
    <source>
        <dbReference type="SAM" id="Phobius"/>
    </source>
</evidence>
<dbReference type="EMBL" id="FWFJ01000009">
    <property type="protein sequence ID" value="SLN33629.1"/>
    <property type="molecule type" value="Genomic_DNA"/>
</dbReference>
<protein>
    <submittedName>
        <fullName evidence="2">Uncharacterized protein</fullName>
    </submittedName>
</protein>
<accession>A0A1X6YWH9</accession>
<evidence type="ECO:0000313" key="2">
    <source>
        <dbReference type="EMBL" id="SLN33629.1"/>
    </source>
</evidence>
<dbReference type="Proteomes" id="UP000194012">
    <property type="component" value="Unassembled WGS sequence"/>
</dbReference>
<organism evidence="2 3">
    <name type="scientific">Roseovarius gaetbuli</name>
    <dbReference type="NCBI Taxonomy" id="1356575"/>
    <lineage>
        <taxon>Bacteria</taxon>
        <taxon>Pseudomonadati</taxon>
        <taxon>Pseudomonadota</taxon>
        <taxon>Alphaproteobacteria</taxon>
        <taxon>Rhodobacterales</taxon>
        <taxon>Roseobacteraceae</taxon>
        <taxon>Roseovarius</taxon>
    </lineage>
</organism>
<sequence length="39" mass="4194">MVIPVIGLLIMLVGVLISALINVSILTTLYGHFVEGRDL</sequence>
<proteinExistence type="predicted"/>
<evidence type="ECO:0000313" key="3">
    <source>
        <dbReference type="Proteomes" id="UP000194012"/>
    </source>
</evidence>
<feature type="transmembrane region" description="Helical" evidence="1">
    <location>
        <begin position="6"/>
        <end position="30"/>
    </location>
</feature>
<keyword evidence="3" id="KW-1185">Reference proteome</keyword>